<dbReference type="KEGG" id="cox:E0W60_33060"/>
<keyword evidence="1" id="KW-1133">Transmembrane helix</keyword>
<feature type="transmembrane region" description="Helical" evidence="1">
    <location>
        <begin position="66"/>
        <end position="86"/>
    </location>
</feature>
<dbReference type="AlphaFoldDB" id="A0A4P7LHT3"/>
<feature type="transmembrane region" description="Helical" evidence="1">
    <location>
        <begin position="240"/>
        <end position="263"/>
    </location>
</feature>
<feature type="transmembrane region" description="Helical" evidence="1">
    <location>
        <begin position="41"/>
        <end position="60"/>
    </location>
</feature>
<feature type="domain" description="DUF4010" evidence="3">
    <location>
        <begin position="186"/>
        <end position="396"/>
    </location>
</feature>
<evidence type="ECO:0000313" key="5">
    <source>
        <dbReference type="Proteomes" id="UP000295294"/>
    </source>
</evidence>
<dbReference type="PANTHER" id="PTHR39084">
    <property type="entry name" value="MEMBRANE PROTEIN-RELATED"/>
    <property type="match status" value="1"/>
</dbReference>
<dbReference type="EMBL" id="CP038636">
    <property type="protein sequence ID" value="QBY55794.1"/>
    <property type="molecule type" value="Genomic_DNA"/>
</dbReference>
<name>A0A4P7LHT3_9BURK</name>
<feature type="transmembrane region" description="Helical" evidence="1">
    <location>
        <begin position="207"/>
        <end position="228"/>
    </location>
</feature>
<dbReference type="Pfam" id="PF02308">
    <property type="entry name" value="MgtC"/>
    <property type="match status" value="1"/>
</dbReference>
<proteinExistence type="predicted"/>
<feature type="transmembrane region" description="Helical" evidence="1">
    <location>
        <begin position="269"/>
        <end position="290"/>
    </location>
</feature>
<protein>
    <submittedName>
        <fullName evidence="4">MgtC/SapB family protein</fullName>
    </submittedName>
</protein>
<dbReference type="Proteomes" id="UP000295294">
    <property type="component" value="Plasmid unnamed1"/>
</dbReference>
<sequence>MTPLGIPHEAKGLAAALTVGLLIGLERGWHERDLPEGGRVAGLRTFALTGLLGGVLGNLFPEFGAWPLLGGLLGISMLLAVSYTHIAKSSGNLSATSAVAMLLTLVLGAYAARGSIALSLGAAVIAAVLLDMKPTLHGWLRLIEHRELTAALQLLVLSVVILPNLPSIGLGPYKALNPFQLWWAVILIASLSMVGHVAMRLTGSQRGILLTGLLGGLASSTAATLTLARFARQQPSLERACAAGAVGACGVMFFRMVVLLGVIQPTLLVTFGAALVVTGIVLLGISLLLWRRLPGTTSDDVEIAPMAPFDLGSALGFGVFLAVMAILVPAAKDWWGAAGIYAVSVVSGLADVDAIVISLARIHVAGGLGTGTVVVAMSAAVLANLVTKALIAWVTGGTIVGKTVGKAYAVAMAVGAATLALTMLPQIGEI</sequence>
<dbReference type="Pfam" id="PF13194">
    <property type="entry name" value="DUF4010"/>
    <property type="match status" value="1"/>
</dbReference>
<feature type="transmembrane region" description="Helical" evidence="1">
    <location>
        <begin position="150"/>
        <end position="169"/>
    </location>
</feature>
<feature type="domain" description="MgtC/SapB/SrpB/YhiD N-terminal" evidence="2">
    <location>
        <begin position="13"/>
        <end position="138"/>
    </location>
</feature>
<geneLocation type="plasmid" evidence="4">
    <name>unnamed1</name>
</geneLocation>
<dbReference type="OrthoDB" id="9813718at2"/>
<keyword evidence="1" id="KW-0812">Transmembrane</keyword>
<evidence type="ECO:0000256" key="1">
    <source>
        <dbReference type="SAM" id="Phobius"/>
    </source>
</evidence>
<accession>A0A4P7LHT3</accession>
<reference evidence="4 5" key="1">
    <citation type="submission" date="2019-03" db="EMBL/GenBank/DDBJ databases">
        <title>Efficiently degradation of phenoxyalkanoic acid herbicides by Cupriavidus oxalaticus strain X32.</title>
        <authorList>
            <person name="Sheng X."/>
        </authorList>
    </citation>
    <scope>NUCLEOTIDE SEQUENCE [LARGE SCALE GENOMIC DNA]</scope>
    <source>
        <strain evidence="4 5">X32</strain>
        <plasmid evidence="4 5">unnamed1</plasmid>
    </source>
</reference>
<keyword evidence="1" id="KW-0472">Membrane</keyword>
<organism evidence="4 5">
    <name type="scientific">Cupriavidus oxalaticus</name>
    <dbReference type="NCBI Taxonomy" id="96344"/>
    <lineage>
        <taxon>Bacteria</taxon>
        <taxon>Pseudomonadati</taxon>
        <taxon>Pseudomonadota</taxon>
        <taxon>Betaproteobacteria</taxon>
        <taxon>Burkholderiales</taxon>
        <taxon>Burkholderiaceae</taxon>
        <taxon>Cupriavidus</taxon>
    </lineage>
</organism>
<evidence type="ECO:0000259" key="3">
    <source>
        <dbReference type="Pfam" id="PF13194"/>
    </source>
</evidence>
<dbReference type="RefSeq" id="WP_135706990.1">
    <property type="nucleotide sequence ID" value="NZ_CP038636.1"/>
</dbReference>
<keyword evidence="4" id="KW-0614">Plasmid</keyword>
<dbReference type="PANTHER" id="PTHR39084:SF1">
    <property type="entry name" value="DUF4010 DOMAIN-CONTAINING PROTEIN"/>
    <property type="match status" value="1"/>
</dbReference>
<feature type="transmembrane region" description="Helical" evidence="1">
    <location>
        <begin position="181"/>
        <end position="201"/>
    </location>
</feature>
<feature type="transmembrane region" description="Helical" evidence="1">
    <location>
        <begin position="337"/>
        <end position="360"/>
    </location>
</feature>
<feature type="transmembrane region" description="Helical" evidence="1">
    <location>
        <begin position="12"/>
        <end position="29"/>
    </location>
</feature>
<feature type="transmembrane region" description="Helical" evidence="1">
    <location>
        <begin position="407"/>
        <end position="424"/>
    </location>
</feature>
<gene>
    <name evidence="4" type="ORF">E0W60_33060</name>
</gene>
<feature type="transmembrane region" description="Helical" evidence="1">
    <location>
        <begin position="98"/>
        <end position="130"/>
    </location>
</feature>
<dbReference type="InterPro" id="IPR049177">
    <property type="entry name" value="MgtC_SapB_SrpB_YhiD_N"/>
</dbReference>
<evidence type="ECO:0000259" key="2">
    <source>
        <dbReference type="Pfam" id="PF02308"/>
    </source>
</evidence>
<evidence type="ECO:0000313" key="4">
    <source>
        <dbReference type="EMBL" id="QBY55794.1"/>
    </source>
</evidence>
<feature type="transmembrane region" description="Helical" evidence="1">
    <location>
        <begin position="372"/>
        <end position="395"/>
    </location>
</feature>
<feature type="transmembrane region" description="Helical" evidence="1">
    <location>
        <begin position="311"/>
        <end position="331"/>
    </location>
</feature>
<dbReference type="InterPro" id="IPR025105">
    <property type="entry name" value="DUF4010"/>
</dbReference>